<dbReference type="PANTHER" id="PTHR10211">
    <property type="entry name" value="DEOXYRIBODIPYRIMIDINE PHOTOLYASE"/>
    <property type="match status" value="1"/>
</dbReference>
<keyword evidence="6" id="KW-0227">DNA damage</keyword>
<evidence type="ECO:0000256" key="5">
    <source>
        <dbReference type="ARBA" id="ARBA00022630"/>
    </source>
</evidence>
<keyword evidence="5" id="KW-0285">Flavoprotein</keyword>
<dbReference type="GO" id="GO:0003904">
    <property type="term" value="F:deoxyribodipyrimidine photo-lyase activity"/>
    <property type="evidence" value="ECO:0007669"/>
    <property type="project" value="UniProtKB-EC"/>
</dbReference>
<sequence>MAMVDEFIVERLKVYEGQRNDPNVAAISNLSPWLNFGQISAQRVIQTVKEKGKNQSSGVAGFVEEAVVRRELSDNFAFYNQNYDSLTAAAQWAQDSLELHASDAREYVYSEEELATANTHDDLWNAAQIQLTTEAKLHGFLRMYWAKKILEWTPNPAEALRIAILFNDKYAIDGRDPNGYVGCMWSICGIHDMGWTERPIFGKIRFMNYNGCMRKFGVHEFVSKYDPARSNCISAGGTPAPEKKKKAVKGKGPVRGKKK</sequence>
<evidence type="ECO:0000256" key="13">
    <source>
        <dbReference type="SAM" id="MobiDB-lite"/>
    </source>
</evidence>
<gene>
    <name evidence="14" type="ORF">FPAR1323_LOCUS11775</name>
</gene>
<dbReference type="GO" id="GO:0000719">
    <property type="term" value="P:photoreactive repair"/>
    <property type="evidence" value="ECO:0007669"/>
    <property type="project" value="TreeGrafter"/>
</dbReference>
<evidence type="ECO:0000256" key="12">
    <source>
        <dbReference type="ARBA" id="ARBA00033999"/>
    </source>
</evidence>
<evidence type="ECO:0000256" key="2">
    <source>
        <dbReference type="ARBA" id="ARBA00006409"/>
    </source>
</evidence>
<evidence type="ECO:0000256" key="11">
    <source>
        <dbReference type="ARBA" id="ARBA00031671"/>
    </source>
</evidence>
<evidence type="ECO:0000256" key="3">
    <source>
        <dbReference type="ARBA" id="ARBA00013149"/>
    </source>
</evidence>
<evidence type="ECO:0000256" key="7">
    <source>
        <dbReference type="ARBA" id="ARBA00022827"/>
    </source>
</evidence>
<dbReference type="GO" id="GO:0003677">
    <property type="term" value="F:DNA binding"/>
    <property type="evidence" value="ECO:0007669"/>
    <property type="project" value="UniProtKB-KW"/>
</dbReference>
<dbReference type="InterPro" id="IPR052219">
    <property type="entry name" value="Photolyase_Class-2"/>
</dbReference>
<dbReference type="EMBL" id="HBGT01022571">
    <property type="protein sequence ID" value="CAD9428552.1"/>
    <property type="molecule type" value="Transcribed_RNA"/>
</dbReference>
<dbReference type="FunFam" id="1.10.579.10:FF:000002">
    <property type="entry name" value="Deoxyribodipyrimidine photolyase"/>
    <property type="match status" value="1"/>
</dbReference>
<reference evidence="14" key="1">
    <citation type="submission" date="2021-01" db="EMBL/GenBank/DDBJ databases">
        <authorList>
            <person name="Corre E."/>
            <person name="Pelletier E."/>
            <person name="Niang G."/>
            <person name="Scheremetjew M."/>
            <person name="Finn R."/>
            <person name="Kale V."/>
            <person name="Holt S."/>
            <person name="Cochrane G."/>
            <person name="Meng A."/>
            <person name="Brown T."/>
            <person name="Cohen L."/>
        </authorList>
    </citation>
    <scope>NUCLEOTIDE SEQUENCE</scope>
    <source>
        <strain evidence="14">RCC1693</strain>
    </source>
</reference>
<organism evidence="14">
    <name type="scientific">Florenciella parvula</name>
    <dbReference type="NCBI Taxonomy" id="236787"/>
    <lineage>
        <taxon>Eukaryota</taxon>
        <taxon>Sar</taxon>
        <taxon>Stramenopiles</taxon>
        <taxon>Ochrophyta</taxon>
        <taxon>Dictyochophyceae</taxon>
        <taxon>Florenciellales</taxon>
        <taxon>Florenciella</taxon>
    </lineage>
</organism>
<evidence type="ECO:0000256" key="6">
    <source>
        <dbReference type="ARBA" id="ARBA00022763"/>
    </source>
</evidence>
<accession>A0A7S2CNB1</accession>
<feature type="compositionally biased region" description="Basic residues" evidence="13">
    <location>
        <begin position="243"/>
        <end position="259"/>
    </location>
</feature>
<evidence type="ECO:0000256" key="8">
    <source>
        <dbReference type="ARBA" id="ARBA00023125"/>
    </source>
</evidence>
<comment type="cofactor">
    <cofactor evidence="1">
        <name>FAD</name>
        <dbReference type="ChEBI" id="CHEBI:57692"/>
    </cofactor>
</comment>
<name>A0A7S2CNB1_9STRA</name>
<dbReference type="PROSITE" id="PS01083">
    <property type="entry name" value="DNA_PHOTOLYASES_2_1"/>
    <property type="match status" value="1"/>
</dbReference>
<dbReference type="PANTHER" id="PTHR10211:SF0">
    <property type="entry name" value="DEOXYRIBODIPYRIMIDINE PHOTO-LYASE"/>
    <property type="match status" value="1"/>
</dbReference>
<evidence type="ECO:0000256" key="4">
    <source>
        <dbReference type="ARBA" id="ARBA00014046"/>
    </source>
</evidence>
<keyword evidence="9" id="KW-0234">DNA repair</keyword>
<dbReference type="InterPro" id="IPR036134">
    <property type="entry name" value="Crypto/Photolyase_FAD-like_sf"/>
</dbReference>
<proteinExistence type="inferred from homology"/>
<comment type="catalytic activity">
    <reaction evidence="12">
        <text>cyclobutadipyrimidine (in DNA) = 2 pyrimidine residues (in DNA).</text>
        <dbReference type="EC" id="4.1.99.3"/>
    </reaction>
</comment>
<protein>
    <recommendedName>
        <fullName evidence="4">Deoxyribodipyrimidine photo-lyase</fullName>
        <ecNumber evidence="3">4.1.99.3</ecNumber>
    </recommendedName>
    <alternativeName>
        <fullName evidence="11">DNA photolyase</fullName>
    </alternativeName>
</protein>
<dbReference type="PROSITE" id="PS01084">
    <property type="entry name" value="DNA_PHOTOLYASES_2_2"/>
    <property type="match status" value="1"/>
</dbReference>
<evidence type="ECO:0000256" key="1">
    <source>
        <dbReference type="ARBA" id="ARBA00001974"/>
    </source>
</evidence>
<keyword evidence="7" id="KW-0274">FAD</keyword>
<feature type="region of interest" description="Disordered" evidence="13">
    <location>
        <begin position="234"/>
        <end position="259"/>
    </location>
</feature>
<dbReference type="AlphaFoldDB" id="A0A7S2CNB1"/>
<dbReference type="SUPFAM" id="SSF48173">
    <property type="entry name" value="Cryptochrome/photolyase FAD-binding domain"/>
    <property type="match status" value="1"/>
</dbReference>
<evidence type="ECO:0000256" key="9">
    <source>
        <dbReference type="ARBA" id="ARBA00023204"/>
    </source>
</evidence>
<dbReference type="EC" id="4.1.99.3" evidence="3"/>
<keyword evidence="10" id="KW-0456">Lyase</keyword>
<keyword evidence="8" id="KW-0238">DNA-binding</keyword>
<evidence type="ECO:0000313" key="14">
    <source>
        <dbReference type="EMBL" id="CAD9428552.1"/>
    </source>
</evidence>
<dbReference type="Gene3D" id="1.10.579.10">
    <property type="entry name" value="DNA Cyclobutane Dipyrimidine Photolyase, subunit A, domain 3"/>
    <property type="match status" value="1"/>
</dbReference>
<comment type="similarity">
    <text evidence="2">Belongs to the DNA photolyase class-2 family.</text>
</comment>
<dbReference type="InterPro" id="IPR032673">
    <property type="entry name" value="DNA_photolyase_2_CS"/>
</dbReference>
<dbReference type="Gene3D" id="1.25.40.80">
    <property type="match status" value="1"/>
</dbReference>
<evidence type="ECO:0000256" key="10">
    <source>
        <dbReference type="ARBA" id="ARBA00023239"/>
    </source>
</evidence>